<sequence length="357" mass="42761">MLFLLNSDVEAINNKTKILESLIPKFKKNDILLITFSKKIYLKYKNQDFNIIYISFWKWTLKFQIIKKVKFKYLIKALNICHTIDVYENILEKYKIDLVLTTQDHEPLDYSLTMLAKEKKIKTISHQHALFIEDAGYEYYYSDYLMLWGERSIEFLARKAIKKNCFIVGTNKYNFLLQYRKIKKRKLVLCMTNNGNEYAEMKLINKFNDLPFENGEKVIKLHPSIDKKDFIKKYKNIKNNIKISMGYSEIIEAKYLLTYQTTAFLDGLFCGASVLNICIDELKENKIPCKIKYENIDEELLKRESDKIYFDKILRLQEEELKKQILYTNSEIREKKIIDQILEKNYINFEEEKENVK</sequence>
<dbReference type="Proteomes" id="UP000241238">
    <property type="component" value="Chromosome"/>
</dbReference>
<organism evidence="1 2">
    <name type="scientific">Fusobacterium varium ATCC 27725</name>
    <dbReference type="NCBI Taxonomy" id="469618"/>
    <lineage>
        <taxon>Bacteria</taxon>
        <taxon>Fusobacteriati</taxon>
        <taxon>Fusobacteriota</taxon>
        <taxon>Fusobacteriia</taxon>
        <taxon>Fusobacteriales</taxon>
        <taxon>Fusobacteriaceae</taxon>
        <taxon>Fusobacterium</taxon>
    </lineage>
</organism>
<dbReference type="GeneID" id="77466523"/>
<name>A0ABN5JCZ9_FUSVA</name>
<keyword evidence="2" id="KW-1185">Reference proteome</keyword>
<evidence type="ECO:0000313" key="2">
    <source>
        <dbReference type="Proteomes" id="UP000241238"/>
    </source>
</evidence>
<reference evidence="2" key="1">
    <citation type="journal article" date="2018" name="MSphere">
        <title>Fusobacterium Genomics Using MinION and Illumina Sequencing Enables Genome Completion and Correction.</title>
        <authorList>
            <person name="Todd S.M."/>
            <person name="Settlage R.E."/>
            <person name="Lahmers K.K."/>
            <person name="Slade D.J."/>
        </authorList>
    </citation>
    <scope>NUCLEOTIDE SEQUENCE [LARGE SCALE GENOMIC DNA]</scope>
    <source>
        <strain evidence="2">ATCC 27725</strain>
    </source>
</reference>
<dbReference type="EMBL" id="CP028103">
    <property type="protein sequence ID" value="AVQ29840.1"/>
    <property type="molecule type" value="Genomic_DNA"/>
</dbReference>
<evidence type="ECO:0000313" key="1">
    <source>
        <dbReference type="EMBL" id="AVQ29840.1"/>
    </source>
</evidence>
<gene>
    <name evidence="1" type="ORF">C4N18_00850</name>
</gene>
<proteinExistence type="predicted"/>
<accession>A0ABN5JCZ9</accession>
<protein>
    <submittedName>
        <fullName evidence="1">Uncharacterized protein</fullName>
    </submittedName>
</protein>
<dbReference type="RefSeq" id="WP_005950925.1">
    <property type="nucleotide sequence ID" value="NZ_CP028103.1"/>
</dbReference>